<dbReference type="EMBL" id="LC738872">
    <property type="protein sequence ID" value="BDT62096.1"/>
    <property type="molecule type" value="Genomic_DNA"/>
</dbReference>
<organism evidence="1">
    <name type="scientific">Litopenaeus vannamei majanivirus Nimav-1_LVa</name>
    <dbReference type="NCBI Taxonomy" id="2984273"/>
    <lineage>
        <taxon>Viruses</taxon>
        <taxon>Viruses incertae sedis</taxon>
        <taxon>Naldaviricetes</taxon>
        <taxon>Nimaviridae</taxon>
    </lineage>
</organism>
<sequence>MIEIHNIKSGIITIIQNSNDNILDPIYIKSNVCICHQCDCATLEPRGLYCDMIKHFGRYINPYRYRNPMVYGSNLATVVTRAQPGTIDFCNGVPCVVNLFDRYLPSNYSIGIPTDEHMRLGIARDYLQDRQLYFESCLDHLLYDLVNIHTQIDTVVFLIDYKERLTDFETSDIEIKCIKSFVDKLVLAKNFDIGGIQYRGLVSEFADKIKIY</sequence>
<proteinExistence type="predicted"/>
<evidence type="ECO:0000313" key="1">
    <source>
        <dbReference type="EMBL" id="BDT62096.1"/>
    </source>
</evidence>
<protein>
    <submittedName>
        <fullName evidence="1">Wsv206-like protein</fullName>
    </submittedName>
</protein>
<accession>A0A9C7F6F4</accession>
<reference evidence="1" key="1">
    <citation type="submission" date="2022-10" db="EMBL/GenBank/DDBJ databases">
        <title>Genome sequences of endogenous nimaviruses in decapod crustaceans.</title>
        <authorList>
            <person name="Kawato S."/>
            <person name="Nozaki R."/>
            <person name="Kondo H."/>
            <person name="Hirono I."/>
        </authorList>
    </citation>
    <scope>NUCLEOTIDE SEQUENCE</scope>
    <source>
        <strain evidence="1">Lva-Nima_1</strain>
    </source>
</reference>
<name>A0A9C7F6F4_9VIRU</name>